<reference evidence="8" key="1">
    <citation type="submission" date="2015-07" db="EMBL/GenBank/DDBJ databases">
        <title>Draft genome sequence of the purine-degrading Gottschalkia purinilyticum DSM 1384 (formerly Clostridium purinilyticum).</title>
        <authorList>
            <person name="Poehlein A."/>
            <person name="Schiel-Bengelsdorf B."/>
            <person name="Bengelsdorf F.R."/>
            <person name="Daniel R."/>
            <person name="Duerre P."/>
        </authorList>
    </citation>
    <scope>NUCLEOTIDE SEQUENCE [LARGE SCALE GENOMIC DNA]</scope>
    <source>
        <strain evidence="8">DSM 1384</strain>
    </source>
</reference>
<protein>
    <recommendedName>
        <fullName evidence="2">ribonucleoside-diphosphate reductase</fullName>
        <ecNumber evidence="2">1.17.4.1</ecNumber>
    </recommendedName>
</protein>
<dbReference type="GO" id="GO:0071897">
    <property type="term" value="P:DNA biosynthetic process"/>
    <property type="evidence" value="ECO:0007669"/>
    <property type="project" value="UniProtKB-KW"/>
</dbReference>
<name>A0A0L0WEN9_GOTPU</name>
<evidence type="ECO:0000256" key="1">
    <source>
        <dbReference type="ARBA" id="ARBA00007405"/>
    </source>
</evidence>
<keyword evidence="3" id="KW-0237">DNA synthesis</keyword>
<keyword evidence="8" id="KW-1185">Reference proteome</keyword>
<accession>A0A0L0WEN9</accession>
<dbReference type="EMBL" id="LGSS01000001">
    <property type="protein sequence ID" value="KNF09947.1"/>
    <property type="molecule type" value="Genomic_DNA"/>
</dbReference>
<comment type="similarity">
    <text evidence="1">Belongs to the ribonucleoside diphosphate reductase class-2 family.</text>
</comment>
<dbReference type="GO" id="GO:0004748">
    <property type="term" value="F:ribonucleoside-diphosphate reductase activity, thioredoxin disulfide as acceptor"/>
    <property type="evidence" value="ECO:0007669"/>
    <property type="project" value="UniProtKB-EC"/>
</dbReference>
<comment type="catalytic activity">
    <reaction evidence="5">
        <text>a 2'-deoxyribonucleoside 5'-diphosphate + [thioredoxin]-disulfide + H2O = a ribonucleoside 5'-diphosphate + [thioredoxin]-dithiol</text>
        <dbReference type="Rhea" id="RHEA:23252"/>
        <dbReference type="Rhea" id="RHEA-COMP:10698"/>
        <dbReference type="Rhea" id="RHEA-COMP:10700"/>
        <dbReference type="ChEBI" id="CHEBI:15377"/>
        <dbReference type="ChEBI" id="CHEBI:29950"/>
        <dbReference type="ChEBI" id="CHEBI:50058"/>
        <dbReference type="ChEBI" id="CHEBI:57930"/>
        <dbReference type="ChEBI" id="CHEBI:73316"/>
        <dbReference type="EC" id="1.17.4.1"/>
    </reaction>
</comment>
<evidence type="ECO:0000313" key="7">
    <source>
        <dbReference type="EMBL" id="KNF09947.1"/>
    </source>
</evidence>
<dbReference type="NCBIfam" id="TIGR03905">
    <property type="entry name" value="TIGR03905_4_Cys"/>
    <property type="match status" value="1"/>
</dbReference>
<dbReference type="Pfam" id="PF12637">
    <property type="entry name" value="TSCPD"/>
    <property type="match status" value="1"/>
</dbReference>
<organism evidence="7 8">
    <name type="scientific">Gottschalkia purinilytica</name>
    <name type="common">Clostridium purinilyticum</name>
    <dbReference type="NCBI Taxonomy" id="1503"/>
    <lineage>
        <taxon>Bacteria</taxon>
        <taxon>Bacillati</taxon>
        <taxon>Bacillota</taxon>
        <taxon>Tissierellia</taxon>
        <taxon>Tissierellales</taxon>
        <taxon>Gottschalkiaceae</taxon>
        <taxon>Gottschalkia</taxon>
    </lineage>
</organism>
<evidence type="ECO:0000256" key="3">
    <source>
        <dbReference type="ARBA" id="ARBA00022634"/>
    </source>
</evidence>
<proteinExistence type="inferred from homology"/>
<dbReference type="PATRIC" id="fig|1503.3.peg.981"/>
<comment type="caution">
    <text evidence="7">The sequence shown here is derived from an EMBL/GenBank/DDBJ whole genome shotgun (WGS) entry which is preliminary data.</text>
</comment>
<sequence>MKYVTSGVCSKEISFEIKDNKIKNISFLGGCNGNLQGLASLAEGRDVDEVIEKLKNIKCGHKLTSCPDQLSKALEEYKSTK</sequence>
<gene>
    <name evidence="7" type="ORF">CLPU_1c01120</name>
</gene>
<dbReference type="Proteomes" id="UP000037267">
    <property type="component" value="Unassembled WGS sequence"/>
</dbReference>
<dbReference type="GO" id="GO:0000166">
    <property type="term" value="F:nucleotide binding"/>
    <property type="evidence" value="ECO:0007669"/>
    <property type="project" value="UniProtKB-KW"/>
</dbReference>
<evidence type="ECO:0000256" key="5">
    <source>
        <dbReference type="ARBA" id="ARBA00047754"/>
    </source>
</evidence>
<evidence type="ECO:0000256" key="4">
    <source>
        <dbReference type="ARBA" id="ARBA00022741"/>
    </source>
</evidence>
<dbReference type="InterPro" id="IPR023806">
    <property type="entry name" value="CHP03905"/>
</dbReference>
<evidence type="ECO:0000313" key="8">
    <source>
        <dbReference type="Proteomes" id="UP000037267"/>
    </source>
</evidence>
<dbReference type="AlphaFoldDB" id="A0A0L0WEN9"/>
<evidence type="ECO:0000259" key="6">
    <source>
        <dbReference type="Pfam" id="PF12637"/>
    </source>
</evidence>
<feature type="domain" description="TSCPD" evidence="6">
    <location>
        <begin position="2"/>
        <end position="77"/>
    </location>
</feature>
<dbReference type="OrthoDB" id="9801525at2"/>
<dbReference type="InterPro" id="IPR024434">
    <property type="entry name" value="TSCPD_dom"/>
</dbReference>
<keyword evidence="4" id="KW-0547">Nucleotide-binding</keyword>
<dbReference type="RefSeq" id="WP_050353684.1">
    <property type="nucleotide sequence ID" value="NZ_LGSS01000001.1"/>
</dbReference>
<evidence type="ECO:0000256" key="2">
    <source>
        <dbReference type="ARBA" id="ARBA00012274"/>
    </source>
</evidence>
<dbReference type="EC" id="1.17.4.1" evidence="2"/>